<dbReference type="PANTHER" id="PTHR30055">
    <property type="entry name" value="HTH-TYPE TRANSCRIPTIONAL REGULATOR RUTR"/>
    <property type="match status" value="1"/>
</dbReference>
<dbReference type="InterPro" id="IPR041642">
    <property type="entry name" value="KstR_C"/>
</dbReference>
<dbReference type="PANTHER" id="PTHR30055:SF242">
    <property type="entry name" value="HTH-TYPE TRANSCRIPTIONAL REPRESSOR KSTR"/>
    <property type="match status" value="1"/>
</dbReference>
<evidence type="ECO:0000256" key="2">
    <source>
        <dbReference type="PROSITE-ProRule" id="PRU00335"/>
    </source>
</evidence>
<keyword evidence="5" id="KW-1185">Reference proteome</keyword>
<dbReference type="EMBL" id="JBFALK010000011">
    <property type="protein sequence ID" value="MEV0971108.1"/>
    <property type="molecule type" value="Genomic_DNA"/>
</dbReference>
<reference evidence="4 5" key="1">
    <citation type="submission" date="2024-06" db="EMBL/GenBank/DDBJ databases">
        <title>The Natural Products Discovery Center: Release of the First 8490 Sequenced Strains for Exploring Actinobacteria Biosynthetic Diversity.</title>
        <authorList>
            <person name="Kalkreuter E."/>
            <person name="Kautsar S.A."/>
            <person name="Yang D."/>
            <person name="Bader C.D."/>
            <person name="Teijaro C.N."/>
            <person name="Fluegel L."/>
            <person name="Davis C.M."/>
            <person name="Simpson J.R."/>
            <person name="Lauterbach L."/>
            <person name="Steele A.D."/>
            <person name="Gui C."/>
            <person name="Meng S."/>
            <person name="Li G."/>
            <person name="Viehrig K."/>
            <person name="Ye F."/>
            <person name="Su P."/>
            <person name="Kiefer A.F."/>
            <person name="Nichols A."/>
            <person name="Cepeda A.J."/>
            <person name="Yan W."/>
            <person name="Fan B."/>
            <person name="Jiang Y."/>
            <person name="Adhikari A."/>
            <person name="Zheng C.-J."/>
            <person name="Schuster L."/>
            <person name="Cowan T.M."/>
            <person name="Smanski M.J."/>
            <person name="Chevrette M.G."/>
            <person name="De Carvalho L.P.S."/>
            <person name="Shen B."/>
        </authorList>
    </citation>
    <scope>NUCLEOTIDE SEQUENCE [LARGE SCALE GENOMIC DNA]</scope>
    <source>
        <strain evidence="4 5">NPDC050100</strain>
    </source>
</reference>
<evidence type="ECO:0000259" key="3">
    <source>
        <dbReference type="PROSITE" id="PS50977"/>
    </source>
</evidence>
<dbReference type="InterPro" id="IPR023772">
    <property type="entry name" value="DNA-bd_HTH_TetR-type_CS"/>
</dbReference>
<feature type="domain" description="HTH tetR-type" evidence="3">
    <location>
        <begin position="17"/>
        <end position="77"/>
    </location>
</feature>
<dbReference type="InterPro" id="IPR009057">
    <property type="entry name" value="Homeodomain-like_sf"/>
</dbReference>
<dbReference type="InterPro" id="IPR001647">
    <property type="entry name" value="HTH_TetR"/>
</dbReference>
<accession>A0ABV3GHK5</accession>
<evidence type="ECO:0000313" key="5">
    <source>
        <dbReference type="Proteomes" id="UP001551675"/>
    </source>
</evidence>
<dbReference type="Pfam" id="PF17925">
    <property type="entry name" value="TetR_C_20"/>
    <property type="match status" value="1"/>
</dbReference>
<evidence type="ECO:0000256" key="1">
    <source>
        <dbReference type="ARBA" id="ARBA00023125"/>
    </source>
</evidence>
<dbReference type="SUPFAM" id="SSF46689">
    <property type="entry name" value="Homeodomain-like"/>
    <property type="match status" value="1"/>
</dbReference>
<feature type="DNA-binding region" description="H-T-H motif" evidence="2">
    <location>
        <begin position="40"/>
        <end position="59"/>
    </location>
</feature>
<sequence length="201" mass="21881">METQAQVVQRILSPARALTRERLIDSAIALATEGGYDAVTIRQVAARAGVSVPTAYQHVSSKDQLLVEALMTLGVRSTETLRQRVPAGETPADRLVQVFRRVMRDASRKPLLYQAMYRAYVVCSPALVETDATVGFGPERAKWIGETLRAGDTQGHSEEDLESASRILSCLFLGAMVGVAAGRDVEEALGILDETTRRLLP</sequence>
<dbReference type="Proteomes" id="UP001551675">
    <property type="component" value="Unassembled WGS sequence"/>
</dbReference>
<protein>
    <submittedName>
        <fullName evidence="4">TetR/AcrR family transcriptional regulator</fullName>
    </submittedName>
</protein>
<comment type="caution">
    <text evidence="4">The sequence shown here is derived from an EMBL/GenBank/DDBJ whole genome shotgun (WGS) entry which is preliminary data.</text>
</comment>
<dbReference type="Gene3D" id="1.10.357.10">
    <property type="entry name" value="Tetracycline Repressor, domain 2"/>
    <property type="match status" value="1"/>
</dbReference>
<dbReference type="PRINTS" id="PR00455">
    <property type="entry name" value="HTHTETR"/>
</dbReference>
<dbReference type="InterPro" id="IPR050109">
    <property type="entry name" value="HTH-type_TetR-like_transc_reg"/>
</dbReference>
<dbReference type="PROSITE" id="PS50977">
    <property type="entry name" value="HTH_TETR_2"/>
    <property type="match status" value="1"/>
</dbReference>
<dbReference type="PROSITE" id="PS01081">
    <property type="entry name" value="HTH_TETR_1"/>
    <property type="match status" value="1"/>
</dbReference>
<keyword evidence="1 2" id="KW-0238">DNA-binding</keyword>
<name>A0ABV3GHK5_MICGL</name>
<dbReference type="Pfam" id="PF00440">
    <property type="entry name" value="TetR_N"/>
    <property type="match status" value="1"/>
</dbReference>
<proteinExistence type="predicted"/>
<gene>
    <name evidence="4" type="ORF">AB0I59_20970</name>
</gene>
<dbReference type="RefSeq" id="WP_358135075.1">
    <property type="nucleotide sequence ID" value="NZ_JBFALK010000011.1"/>
</dbReference>
<organism evidence="4 5">
    <name type="scientific">Microtetraspora glauca</name>
    <dbReference type="NCBI Taxonomy" id="1996"/>
    <lineage>
        <taxon>Bacteria</taxon>
        <taxon>Bacillati</taxon>
        <taxon>Actinomycetota</taxon>
        <taxon>Actinomycetes</taxon>
        <taxon>Streptosporangiales</taxon>
        <taxon>Streptosporangiaceae</taxon>
        <taxon>Microtetraspora</taxon>
    </lineage>
</organism>
<evidence type="ECO:0000313" key="4">
    <source>
        <dbReference type="EMBL" id="MEV0971108.1"/>
    </source>
</evidence>